<dbReference type="HOGENOM" id="CLU_3136497_0_0_9"/>
<evidence type="ECO:0000313" key="3">
    <source>
        <dbReference type="Proteomes" id="UP000005950"/>
    </source>
</evidence>
<reference evidence="2 3" key="2">
    <citation type="submission" date="2009-02" db="EMBL/GenBank/DDBJ databases">
        <title>Draft genome sequence of Holdemania filiformis DSM 12042.</title>
        <authorList>
            <person name="Sudarsanam P."/>
            <person name="Ley R."/>
            <person name="Guruge J."/>
            <person name="Turnbaugh P.J."/>
            <person name="Mahowald M."/>
            <person name="Liep D."/>
            <person name="Gordon J."/>
        </authorList>
    </citation>
    <scope>NUCLEOTIDE SEQUENCE [LARGE SCALE GENOMIC DNA]</scope>
    <source>
        <strain evidence="2 3">DSM 12042</strain>
    </source>
</reference>
<accession>B9YBU3</accession>
<proteinExistence type="predicted"/>
<dbReference type="AlphaFoldDB" id="B9YBU3"/>
<gene>
    <name evidence="2" type="ORF">HOLDEFILI_03300</name>
</gene>
<organism evidence="2 3">
    <name type="scientific">Holdemania filiformis DSM 12042</name>
    <dbReference type="NCBI Taxonomy" id="545696"/>
    <lineage>
        <taxon>Bacteria</taxon>
        <taxon>Bacillati</taxon>
        <taxon>Bacillota</taxon>
        <taxon>Erysipelotrichia</taxon>
        <taxon>Erysipelotrichales</taxon>
        <taxon>Erysipelotrichaceae</taxon>
        <taxon>Holdemania</taxon>
    </lineage>
</organism>
<evidence type="ECO:0000313" key="2">
    <source>
        <dbReference type="EMBL" id="EEF66560.1"/>
    </source>
</evidence>
<dbReference type="EMBL" id="ACCF01000205">
    <property type="protein sequence ID" value="EEF66560.1"/>
    <property type="molecule type" value="Genomic_DNA"/>
</dbReference>
<name>B9YBU3_9FIRM</name>
<protein>
    <submittedName>
        <fullName evidence="2">Uncharacterized protein</fullName>
    </submittedName>
</protein>
<dbReference type="STRING" id="545696.HOLDEFILI_03300"/>
<dbReference type="Proteomes" id="UP000005950">
    <property type="component" value="Unassembled WGS sequence"/>
</dbReference>
<sequence>MIPKPYKNEGVGFPLTAILPDFQTGLTERKKPENDTENIQKMPPIPPRR</sequence>
<feature type="region of interest" description="Disordered" evidence="1">
    <location>
        <begin position="23"/>
        <end position="49"/>
    </location>
</feature>
<reference evidence="2 3" key="1">
    <citation type="submission" date="2008-12" db="EMBL/GenBank/DDBJ databases">
        <authorList>
            <person name="Fulton L."/>
            <person name="Clifton S."/>
            <person name="Fulton B."/>
            <person name="Xu J."/>
            <person name="Minx P."/>
            <person name="Pepin K.H."/>
            <person name="Johnson M."/>
            <person name="Bhonagiri V."/>
            <person name="Nash W.E."/>
            <person name="Mardis E.R."/>
            <person name="Wilson R.K."/>
        </authorList>
    </citation>
    <scope>NUCLEOTIDE SEQUENCE [LARGE SCALE GENOMIC DNA]</scope>
    <source>
        <strain evidence="2 3">DSM 12042</strain>
    </source>
</reference>
<evidence type="ECO:0000256" key="1">
    <source>
        <dbReference type="SAM" id="MobiDB-lite"/>
    </source>
</evidence>
<comment type="caution">
    <text evidence="2">The sequence shown here is derived from an EMBL/GenBank/DDBJ whole genome shotgun (WGS) entry which is preliminary data.</text>
</comment>